<feature type="repeat" description="WD" evidence="3">
    <location>
        <begin position="16"/>
        <end position="57"/>
    </location>
</feature>
<dbReference type="SUPFAM" id="SSF50978">
    <property type="entry name" value="WD40 repeat-like"/>
    <property type="match status" value="2"/>
</dbReference>
<dbReference type="PROSITE" id="PS50294">
    <property type="entry name" value="WD_REPEATS_REGION"/>
    <property type="match status" value="3"/>
</dbReference>
<evidence type="ECO:0000256" key="4">
    <source>
        <dbReference type="SAM" id="Coils"/>
    </source>
</evidence>
<accession>A0A5J4X273</accession>
<dbReference type="AlphaFoldDB" id="A0A5J4X273"/>
<evidence type="ECO:0000256" key="3">
    <source>
        <dbReference type="PROSITE-ProRule" id="PRU00221"/>
    </source>
</evidence>
<organism evidence="6 7">
    <name type="scientific">Streblomastix strix</name>
    <dbReference type="NCBI Taxonomy" id="222440"/>
    <lineage>
        <taxon>Eukaryota</taxon>
        <taxon>Metamonada</taxon>
        <taxon>Preaxostyla</taxon>
        <taxon>Oxymonadida</taxon>
        <taxon>Streblomastigidae</taxon>
        <taxon>Streblomastix</taxon>
    </lineage>
</organism>
<dbReference type="PROSITE" id="PS00678">
    <property type="entry name" value="WD_REPEATS_1"/>
    <property type="match status" value="1"/>
</dbReference>
<dbReference type="PANTHER" id="PTHR19848">
    <property type="entry name" value="WD40 REPEAT PROTEIN"/>
    <property type="match status" value="1"/>
</dbReference>
<dbReference type="SMART" id="SM00320">
    <property type="entry name" value="WD40"/>
    <property type="match status" value="8"/>
</dbReference>
<evidence type="ECO:0000256" key="5">
    <source>
        <dbReference type="SAM" id="MobiDB-lite"/>
    </source>
</evidence>
<evidence type="ECO:0000256" key="2">
    <source>
        <dbReference type="ARBA" id="ARBA00022737"/>
    </source>
</evidence>
<keyword evidence="2" id="KW-0677">Repeat</keyword>
<evidence type="ECO:0000313" key="7">
    <source>
        <dbReference type="Proteomes" id="UP000324800"/>
    </source>
</evidence>
<keyword evidence="4" id="KW-0175">Coiled coil</keyword>
<keyword evidence="1 3" id="KW-0853">WD repeat</keyword>
<dbReference type="InterPro" id="IPR036322">
    <property type="entry name" value="WD40_repeat_dom_sf"/>
</dbReference>
<dbReference type="EMBL" id="SNRW01000401">
    <property type="protein sequence ID" value="KAA6401368.1"/>
    <property type="molecule type" value="Genomic_DNA"/>
</dbReference>
<feature type="compositionally biased region" description="Polar residues" evidence="5">
    <location>
        <begin position="917"/>
        <end position="930"/>
    </location>
</feature>
<feature type="region of interest" description="Disordered" evidence="5">
    <location>
        <begin position="907"/>
        <end position="962"/>
    </location>
</feature>
<feature type="region of interest" description="Disordered" evidence="5">
    <location>
        <begin position="672"/>
        <end position="695"/>
    </location>
</feature>
<name>A0A5J4X273_9EUKA</name>
<dbReference type="Pfam" id="PF00400">
    <property type="entry name" value="WD40"/>
    <property type="match status" value="6"/>
</dbReference>
<dbReference type="Proteomes" id="UP000324800">
    <property type="component" value="Unassembled WGS sequence"/>
</dbReference>
<dbReference type="OrthoDB" id="674604at2759"/>
<feature type="region of interest" description="Disordered" evidence="5">
    <location>
        <begin position="589"/>
        <end position="613"/>
    </location>
</feature>
<gene>
    <name evidence="6" type="ORF">EZS28_003102</name>
</gene>
<dbReference type="PANTHER" id="PTHR19848:SF8">
    <property type="entry name" value="F-BOX AND WD REPEAT DOMAIN CONTAINING 7"/>
    <property type="match status" value="1"/>
</dbReference>
<dbReference type="InterPro" id="IPR019775">
    <property type="entry name" value="WD40_repeat_CS"/>
</dbReference>
<dbReference type="InterPro" id="IPR001680">
    <property type="entry name" value="WD40_rpt"/>
</dbReference>
<feature type="repeat" description="WD" evidence="3">
    <location>
        <begin position="111"/>
        <end position="144"/>
    </location>
</feature>
<feature type="repeat" description="WD" evidence="3">
    <location>
        <begin position="215"/>
        <end position="235"/>
    </location>
</feature>
<feature type="compositionally biased region" description="Basic and acidic residues" evidence="5">
    <location>
        <begin position="947"/>
        <end position="961"/>
    </location>
</feature>
<dbReference type="PROSITE" id="PS50082">
    <property type="entry name" value="WD_REPEATS_2"/>
    <property type="match status" value="6"/>
</dbReference>
<reference evidence="6 7" key="1">
    <citation type="submission" date="2019-03" db="EMBL/GenBank/DDBJ databases">
        <title>Single cell metagenomics reveals metabolic interactions within the superorganism composed of flagellate Streblomastix strix and complex community of Bacteroidetes bacteria on its surface.</title>
        <authorList>
            <person name="Treitli S.C."/>
            <person name="Kolisko M."/>
            <person name="Husnik F."/>
            <person name="Keeling P."/>
            <person name="Hampl V."/>
        </authorList>
    </citation>
    <scope>NUCLEOTIDE SEQUENCE [LARGE SCALE GENOMIC DNA]</scope>
    <source>
        <strain evidence="6">ST1C</strain>
    </source>
</reference>
<feature type="repeat" description="WD" evidence="3">
    <location>
        <begin position="62"/>
        <end position="103"/>
    </location>
</feature>
<feature type="repeat" description="WD" evidence="3">
    <location>
        <begin position="810"/>
        <end position="842"/>
    </location>
</feature>
<dbReference type="InterPro" id="IPR015943">
    <property type="entry name" value="WD40/YVTN_repeat-like_dom_sf"/>
</dbReference>
<sequence>MKRNYIDTPIRNTCSVKRHEGIVTSIKFSSDGSFLASSGNDASLCIYDGRTAQFMFELQDIPDAHKQAISDFSISSDGRYICTASEDRTSKLYDLCEGSVIRTLRGNRNGLQGHASGLMSCDLSASGGLCLTGGADSCVCMWDVLREICLAKIHSSELPVTAVEFGGSGCSGKTSENFLTAGFDGFCRVWDSNTLQCTHTLLEPTSPSPIGGCIFSPDSRTILTANLDGSLRLWDPFGSGRCIKMFFGHSNRNYCLRPAFMPASCSDANQKDLDHWMKIGENNNNNNNNSYDMVNKENPIEYNRYNELSEPLTCMNTFVACGSEDGSICLWDLRSQMLTTRLNAHKAPVNSLAMHPHRRILASSSYDGCVKLWEHSDRCLCMINETTTETQSEQQRQTTYDHSIDNTLNISQQDVIQSSSLKSEPNNCKCVLMHVPLSVTGTFIDNFTFRRQRSRVNEDEWILAKRLRKAQNEIHAQNLSDIRFNQKHDESLIERSESDIIEQQQFQNSEQYQELKQQQEQLQKEKEHFTLREHLRAVEKKRNLILQHKWIRDQRIQEQNVYKLKTAKVKVQLPRITKPKPRATKVAQQQRAKHRQQSNINTGFTPQPTSQGDNIARLGKGKTQQNYFTPQNNIQSTNLAYTNQGIQLQNAQKVIGTGGLSSQVGISSLSLNLKNKKKKTPKKSVGRKAQGRKRIDTNALTPYNVDQFQLYPGEQEMFNSYGDIQNPTNEDDNESKKLIKDEIIDNDYLDDLFSQEEDDPPVASPLVQETTPPIIIIHLLQQLLSGEEDNNVEPLYEPIDASFVHDIKQNDFHKNYISSLNYLPLQNVFITTGTDGLAKIWSGDLSTSQVICTIDHVQSLQTQATRGEVDIIEQIKANDDEERAKNIRSQIGINSDQYQNASISINSSKQQNDKNISESIPKQKSQQSNIAMHLGRPRPGQNISQTVEKEQTQEDTKDKTQKNLTFENYRLKKASQTKDNRMANYANAIKGAFDMKDHAILYKLYADTPATSNTILKKFFSPGVNISHSKKYSLPTFE</sequence>
<feature type="repeat" description="WD" evidence="3">
    <location>
        <begin position="342"/>
        <end position="374"/>
    </location>
</feature>
<evidence type="ECO:0000313" key="6">
    <source>
        <dbReference type="EMBL" id="KAA6401368.1"/>
    </source>
</evidence>
<proteinExistence type="predicted"/>
<feature type="compositionally biased region" description="Polar residues" evidence="5">
    <location>
        <begin position="597"/>
        <end position="613"/>
    </location>
</feature>
<protein>
    <submittedName>
        <fullName evidence="6">Putative WD-40 repeat family protein</fullName>
    </submittedName>
</protein>
<feature type="coiled-coil region" evidence="4">
    <location>
        <begin position="501"/>
        <end position="532"/>
    </location>
</feature>
<dbReference type="CDD" id="cd00200">
    <property type="entry name" value="WD40"/>
    <property type="match status" value="1"/>
</dbReference>
<evidence type="ECO:0000256" key="1">
    <source>
        <dbReference type="ARBA" id="ARBA00022574"/>
    </source>
</evidence>
<dbReference type="Gene3D" id="2.130.10.10">
    <property type="entry name" value="YVTN repeat-like/Quinoprotein amine dehydrogenase"/>
    <property type="match status" value="2"/>
</dbReference>
<feature type="compositionally biased region" description="Basic residues" evidence="5">
    <location>
        <begin position="674"/>
        <end position="692"/>
    </location>
</feature>
<comment type="caution">
    <text evidence="6">The sequence shown here is derived from an EMBL/GenBank/DDBJ whole genome shotgun (WGS) entry which is preliminary data.</text>
</comment>